<organism evidence="3 4">
    <name type="scientific">Rhodoblastus sphagnicola</name>
    <dbReference type="NCBI Taxonomy" id="333368"/>
    <lineage>
        <taxon>Bacteria</taxon>
        <taxon>Pseudomonadati</taxon>
        <taxon>Pseudomonadota</taxon>
        <taxon>Alphaproteobacteria</taxon>
        <taxon>Hyphomicrobiales</taxon>
        <taxon>Rhodoblastaceae</taxon>
        <taxon>Rhodoblastus</taxon>
    </lineage>
</organism>
<gene>
    <name evidence="3" type="ORF">CCR94_01965</name>
</gene>
<evidence type="ECO:0000313" key="4">
    <source>
        <dbReference type="Proteomes" id="UP000239089"/>
    </source>
</evidence>
<accession>A0A2S6NFI7</accession>
<protein>
    <recommendedName>
        <fullName evidence="2">NrS-1 polymerase-like helicase domain-containing protein</fullName>
    </recommendedName>
</protein>
<dbReference type="AlphaFoldDB" id="A0A2S6NFI7"/>
<feature type="region of interest" description="Disordered" evidence="1">
    <location>
        <begin position="1"/>
        <end position="26"/>
    </location>
</feature>
<feature type="domain" description="NrS-1 polymerase-like helicase" evidence="2">
    <location>
        <begin position="187"/>
        <end position="295"/>
    </location>
</feature>
<dbReference type="Proteomes" id="UP000239089">
    <property type="component" value="Unassembled WGS sequence"/>
</dbReference>
<evidence type="ECO:0000259" key="2">
    <source>
        <dbReference type="Pfam" id="PF19263"/>
    </source>
</evidence>
<name>A0A2S6NFI7_9HYPH</name>
<dbReference type="EMBL" id="NHSJ01000022">
    <property type="protein sequence ID" value="PPQ33388.1"/>
    <property type="molecule type" value="Genomic_DNA"/>
</dbReference>
<comment type="caution">
    <text evidence="3">The sequence shown here is derived from an EMBL/GenBank/DDBJ whole genome shotgun (WGS) entry which is preliminary data.</text>
</comment>
<dbReference type="InterPro" id="IPR045455">
    <property type="entry name" value="NrS-1_pol-like_helicase"/>
</dbReference>
<keyword evidence="4" id="KW-1185">Reference proteome</keyword>
<evidence type="ECO:0000256" key="1">
    <source>
        <dbReference type="SAM" id="MobiDB-lite"/>
    </source>
</evidence>
<reference evidence="3 4" key="1">
    <citation type="journal article" date="2018" name="Arch. Microbiol.">
        <title>New insights into the metabolic potential of the phototrophic purple bacterium Rhodopila globiformis DSM 161(T) from its draft genome sequence and evidence for a vanadium-dependent nitrogenase.</title>
        <authorList>
            <person name="Imhoff J.F."/>
            <person name="Rahn T."/>
            <person name="Kunzel S."/>
            <person name="Neulinger S.C."/>
        </authorList>
    </citation>
    <scope>NUCLEOTIDE SEQUENCE [LARGE SCALE GENOMIC DNA]</scope>
    <source>
        <strain evidence="3 4">DSM 16996</strain>
    </source>
</reference>
<sequence length="469" mass="51385">MTLAALPDTPRSIKPKPSPKPGATTALKQDKVATVRGVKKHVATFEDLNARFALLDQDGSPSVYVSRRDFLPIQDADLRRRLAGEVVATGQKDGKPTYTDAFTFWTGHAARHVYRRVAFTSKPVTDDTLNLFRGLGVKPRPGKCERIINHVQEVICSGDVNAGDAMLKLLAWQIQNIGKPSRVVVVLKSKKQQAGKGILLGELMAKIYGPSGFTAAATDQILGRFNSAIRGRAFIFLDEVLFAGDRKSADGIKSLSTATVIGIEEKGLPIVQCPIAVNLWLASNHENAAHIEEDDARYWALDVSPHRVGDTAYFSELTQEIENGGREAFAHHLLNMDVSDFVPARDVPKDNETKANMVRASVNPFDARKWLEDCCNANRVIGAKNPDAGEWTEWVEGERHSFGALMAAYSEWQKTVKSPVAPLPTPSGNLGEVLGKAGLTEAPRTKFGRGRILPNADTCKANIWRRDDN</sequence>
<evidence type="ECO:0000313" key="3">
    <source>
        <dbReference type="EMBL" id="PPQ33388.1"/>
    </source>
</evidence>
<proteinExistence type="predicted"/>
<dbReference type="Pfam" id="PF19263">
    <property type="entry name" value="DUF5906"/>
    <property type="match status" value="1"/>
</dbReference>